<gene>
    <name evidence="2" type="ORF">SAMN04488123_12717</name>
</gene>
<keyword evidence="2" id="KW-0378">Hydrolase</keyword>
<name>A0A1G8SH78_9BACI</name>
<feature type="domain" description="HD" evidence="1">
    <location>
        <begin position="54"/>
        <end position="120"/>
    </location>
</feature>
<evidence type="ECO:0000313" key="3">
    <source>
        <dbReference type="Proteomes" id="UP000198853"/>
    </source>
</evidence>
<dbReference type="InterPro" id="IPR006674">
    <property type="entry name" value="HD_domain"/>
</dbReference>
<dbReference type="PANTHER" id="PTHR40202:SF1">
    <property type="entry name" value="HD DOMAIN-CONTAINING PROTEIN"/>
    <property type="match status" value="1"/>
</dbReference>
<evidence type="ECO:0000313" key="2">
    <source>
        <dbReference type="EMBL" id="SDJ28020.1"/>
    </source>
</evidence>
<dbReference type="Proteomes" id="UP000198853">
    <property type="component" value="Unassembled WGS sequence"/>
</dbReference>
<dbReference type="PANTHER" id="PTHR40202">
    <property type="match status" value="1"/>
</dbReference>
<sequence length="185" mass="21925">MQKVVNFREMNEGTAEDFTYLEELEDGFNTGLPDRLLETVRALQHSFSGYRISRYEHSLQSATRAYRNGEDEDMIVGGLLHDIGDELAPHTHGEMVAAIVKPFLSKKVTWIIKMHPVFQQHYMSHLSEDDRNARDHFKDHPYYDDCVKFCRDYDQNCFDPDYEYLPIEFFEPMVRRVFSREPQFD</sequence>
<dbReference type="AlphaFoldDB" id="A0A1G8SH78"/>
<dbReference type="Pfam" id="PF01966">
    <property type="entry name" value="HD"/>
    <property type="match status" value="1"/>
</dbReference>
<keyword evidence="3" id="KW-1185">Reference proteome</keyword>
<organism evidence="2 3">
    <name type="scientific">Natribacillus halophilus</name>
    <dbReference type="NCBI Taxonomy" id="549003"/>
    <lineage>
        <taxon>Bacteria</taxon>
        <taxon>Bacillati</taxon>
        <taxon>Bacillota</taxon>
        <taxon>Bacilli</taxon>
        <taxon>Bacillales</taxon>
        <taxon>Bacillaceae</taxon>
        <taxon>Natribacillus</taxon>
    </lineage>
</organism>
<evidence type="ECO:0000259" key="1">
    <source>
        <dbReference type="Pfam" id="PF01966"/>
    </source>
</evidence>
<protein>
    <submittedName>
        <fullName evidence="2">Predicted HD phosphohydrolase</fullName>
    </submittedName>
</protein>
<dbReference type="RefSeq" id="WP_090400079.1">
    <property type="nucleotide sequence ID" value="NZ_FNEN01000027.1"/>
</dbReference>
<dbReference type="EMBL" id="FNEN01000027">
    <property type="protein sequence ID" value="SDJ28020.1"/>
    <property type="molecule type" value="Genomic_DNA"/>
</dbReference>
<dbReference type="SUPFAM" id="SSF109604">
    <property type="entry name" value="HD-domain/PDEase-like"/>
    <property type="match status" value="1"/>
</dbReference>
<dbReference type="Gene3D" id="1.10.3210.10">
    <property type="entry name" value="Hypothetical protein af1432"/>
    <property type="match status" value="1"/>
</dbReference>
<accession>A0A1G8SH78</accession>
<dbReference type="GO" id="GO:0016787">
    <property type="term" value="F:hydrolase activity"/>
    <property type="evidence" value="ECO:0007669"/>
    <property type="project" value="UniProtKB-KW"/>
</dbReference>
<dbReference type="InterPro" id="IPR052567">
    <property type="entry name" value="OP_Dioxygenase"/>
</dbReference>
<reference evidence="2 3" key="1">
    <citation type="submission" date="2016-10" db="EMBL/GenBank/DDBJ databases">
        <authorList>
            <person name="de Groot N.N."/>
        </authorList>
    </citation>
    <scope>NUCLEOTIDE SEQUENCE [LARGE SCALE GENOMIC DNA]</scope>
    <source>
        <strain evidence="2 3">DSM 21771</strain>
    </source>
</reference>
<dbReference type="OrthoDB" id="9804747at2"/>
<proteinExistence type="predicted"/>